<dbReference type="CDD" id="cd16454">
    <property type="entry name" value="RING-H2_PA-TM-RING"/>
    <property type="match status" value="1"/>
</dbReference>
<dbReference type="InterPro" id="IPR013083">
    <property type="entry name" value="Znf_RING/FYVE/PHD"/>
</dbReference>
<accession>A0A814KHU7</accession>
<keyword evidence="1" id="KW-0479">Metal-binding</keyword>
<dbReference type="SMART" id="SM00184">
    <property type="entry name" value="RING"/>
    <property type="match status" value="1"/>
</dbReference>
<protein>
    <recommendedName>
        <fullName evidence="6">RING-type domain-containing protein</fullName>
    </recommendedName>
</protein>
<name>A0A814KHU7_9BILA</name>
<dbReference type="Proteomes" id="UP000663891">
    <property type="component" value="Unassembled WGS sequence"/>
</dbReference>
<dbReference type="Gene3D" id="3.30.40.10">
    <property type="entry name" value="Zinc/RING finger domain, C3HC4 (zinc finger)"/>
    <property type="match status" value="1"/>
</dbReference>
<keyword evidence="2 4" id="KW-0863">Zinc-finger</keyword>
<keyword evidence="3" id="KW-0862">Zinc</keyword>
<dbReference type="InterPro" id="IPR001841">
    <property type="entry name" value="Znf_RING"/>
</dbReference>
<comment type="caution">
    <text evidence="7">The sequence shown here is derived from an EMBL/GenBank/DDBJ whole genome shotgun (WGS) entry which is preliminary data.</text>
</comment>
<evidence type="ECO:0000256" key="5">
    <source>
        <dbReference type="SAM" id="MobiDB-lite"/>
    </source>
</evidence>
<evidence type="ECO:0000256" key="1">
    <source>
        <dbReference type="ARBA" id="ARBA00022723"/>
    </source>
</evidence>
<feature type="region of interest" description="Disordered" evidence="5">
    <location>
        <begin position="142"/>
        <end position="172"/>
    </location>
</feature>
<dbReference type="OrthoDB" id="9984778at2759"/>
<dbReference type="PROSITE" id="PS50089">
    <property type="entry name" value="ZF_RING_2"/>
    <property type="match status" value="1"/>
</dbReference>
<evidence type="ECO:0000256" key="2">
    <source>
        <dbReference type="ARBA" id="ARBA00022771"/>
    </source>
</evidence>
<sequence>MGDSRRSLSPIARAYSELQQILTSDQFDQIFPLINSAIISNTMDDEEIARQHQEDLFGSNSMEIDESFPNYATTFNPQRKAEIDADAAYARQLQEEEYSRRSVLPTRSYMQEINNKRTSAIITEPDNAAVFNDAELAARLQEEENQRGRRHRQRPVFPPQRINNNRTFQSNNEPEIIPIPRATLARPTPANRYNNNQNNISNIFQLVSNTFPRPGAFGNRDVQNNNDDFTPNDYERLLELDSTIASKALTKEQINRLPTERFDRPKNRSAEENKCSICWDEFEQNQLLRRLRCFHLYHQECIDNWLKDKNQCPICRIPPIQ</sequence>
<feature type="compositionally biased region" description="Polar residues" evidence="5">
    <location>
        <begin position="161"/>
        <end position="172"/>
    </location>
</feature>
<dbReference type="PANTHER" id="PTHR45931">
    <property type="entry name" value="SI:CH211-59O9.10"/>
    <property type="match status" value="1"/>
</dbReference>
<evidence type="ECO:0000256" key="4">
    <source>
        <dbReference type="PROSITE-ProRule" id="PRU00175"/>
    </source>
</evidence>
<dbReference type="SUPFAM" id="SSF57850">
    <property type="entry name" value="RING/U-box"/>
    <property type="match status" value="1"/>
</dbReference>
<dbReference type="GO" id="GO:0005634">
    <property type="term" value="C:nucleus"/>
    <property type="evidence" value="ECO:0007669"/>
    <property type="project" value="TreeGrafter"/>
</dbReference>
<organism evidence="7 8">
    <name type="scientific">Adineta steineri</name>
    <dbReference type="NCBI Taxonomy" id="433720"/>
    <lineage>
        <taxon>Eukaryota</taxon>
        <taxon>Metazoa</taxon>
        <taxon>Spiralia</taxon>
        <taxon>Gnathifera</taxon>
        <taxon>Rotifera</taxon>
        <taxon>Eurotatoria</taxon>
        <taxon>Bdelloidea</taxon>
        <taxon>Adinetida</taxon>
        <taxon>Adinetidae</taxon>
        <taxon>Adineta</taxon>
    </lineage>
</organism>
<dbReference type="PANTHER" id="PTHR45931:SF3">
    <property type="entry name" value="RING ZINC FINGER-CONTAINING PROTEIN"/>
    <property type="match status" value="1"/>
</dbReference>
<feature type="domain" description="RING-type" evidence="6">
    <location>
        <begin position="275"/>
        <end position="316"/>
    </location>
</feature>
<evidence type="ECO:0000313" key="7">
    <source>
        <dbReference type="EMBL" id="CAF1051033.1"/>
    </source>
</evidence>
<dbReference type="Pfam" id="PF13639">
    <property type="entry name" value="zf-RING_2"/>
    <property type="match status" value="1"/>
</dbReference>
<evidence type="ECO:0000259" key="6">
    <source>
        <dbReference type="PROSITE" id="PS50089"/>
    </source>
</evidence>
<dbReference type="GO" id="GO:0006511">
    <property type="term" value="P:ubiquitin-dependent protein catabolic process"/>
    <property type="evidence" value="ECO:0007669"/>
    <property type="project" value="TreeGrafter"/>
</dbReference>
<evidence type="ECO:0000313" key="8">
    <source>
        <dbReference type="Proteomes" id="UP000663891"/>
    </source>
</evidence>
<reference evidence="7" key="1">
    <citation type="submission" date="2021-02" db="EMBL/GenBank/DDBJ databases">
        <authorList>
            <person name="Nowell W R."/>
        </authorList>
    </citation>
    <scope>NUCLEOTIDE SEQUENCE</scope>
</reference>
<dbReference type="AlphaFoldDB" id="A0A814KHU7"/>
<evidence type="ECO:0000256" key="3">
    <source>
        <dbReference type="ARBA" id="ARBA00022833"/>
    </source>
</evidence>
<dbReference type="GO" id="GO:0008270">
    <property type="term" value="F:zinc ion binding"/>
    <property type="evidence" value="ECO:0007669"/>
    <property type="project" value="UniProtKB-KW"/>
</dbReference>
<proteinExistence type="predicted"/>
<gene>
    <name evidence="7" type="ORF">VCS650_LOCUS17406</name>
</gene>
<dbReference type="InterPro" id="IPR051834">
    <property type="entry name" value="RING_finger_E3_ligase"/>
</dbReference>
<dbReference type="GO" id="GO:0061630">
    <property type="term" value="F:ubiquitin protein ligase activity"/>
    <property type="evidence" value="ECO:0007669"/>
    <property type="project" value="TreeGrafter"/>
</dbReference>
<dbReference type="EMBL" id="CAJNON010000160">
    <property type="protein sequence ID" value="CAF1051033.1"/>
    <property type="molecule type" value="Genomic_DNA"/>
</dbReference>